<name>A0A1B8GL09_9PEZI</name>
<evidence type="ECO:0000256" key="1">
    <source>
        <dbReference type="SAM" id="MobiDB-lite"/>
    </source>
</evidence>
<evidence type="ECO:0000313" key="2">
    <source>
        <dbReference type="EMBL" id="OBT96476.1"/>
    </source>
</evidence>
<gene>
    <name evidence="2" type="ORF">VE01_05672</name>
</gene>
<dbReference type="PANTHER" id="PTHR37015:SF2">
    <property type="entry name" value="REVERSE TRANSCRIPTASE DOMAIN-CONTAINING PROTEIN"/>
    <property type="match status" value="1"/>
</dbReference>
<organism evidence="2 3">
    <name type="scientific">Pseudogymnoascus verrucosus</name>
    <dbReference type="NCBI Taxonomy" id="342668"/>
    <lineage>
        <taxon>Eukaryota</taxon>
        <taxon>Fungi</taxon>
        <taxon>Dikarya</taxon>
        <taxon>Ascomycota</taxon>
        <taxon>Pezizomycotina</taxon>
        <taxon>Leotiomycetes</taxon>
        <taxon>Thelebolales</taxon>
        <taxon>Thelebolaceae</taxon>
        <taxon>Pseudogymnoascus</taxon>
    </lineage>
</organism>
<protein>
    <recommendedName>
        <fullName evidence="4">Reverse transcriptase domain-containing protein</fullName>
    </recommendedName>
</protein>
<keyword evidence="3" id="KW-1185">Reference proteome</keyword>
<reference evidence="2 3" key="1">
    <citation type="submission" date="2016-03" db="EMBL/GenBank/DDBJ databases">
        <title>Comparative genomics of Pseudogymnoascus destructans, the fungus causing white-nose syndrome of bats.</title>
        <authorList>
            <person name="Palmer J.M."/>
            <person name="Drees K.P."/>
            <person name="Foster J.T."/>
            <person name="Lindner D.L."/>
        </authorList>
    </citation>
    <scope>NUCLEOTIDE SEQUENCE [LARGE SCALE GENOMIC DNA]</scope>
    <source>
        <strain evidence="2 3">UAMH 10579</strain>
    </source>
</reference>
<dbReference type="AlphaFoldDB" id="A0A1B8GL09"/>
<dbReference type="RefSeq" id="XP_018130209.1">
    <property type="nucleotide sequence ID" value="XM_018275134.2"/>
</dbReference>
<evidence type="ECO:0008006" key="4">
    <source>
        <dbReference type="Google" id="ProtNLM"/>
    </source>
</evidence>
<dbReference type="GeneID" id="28839058"/>
<accession>A0A1B8GL09</accession>
<feature type="compositionally biased region" description="Acidic residues" evidence="1">
    <location>
        <begin position="265"/>
        <end position="275"/>
    </location>
</feature>
<sequence>MYGNLVTEWLENPLINKNDAEGASYQAVGRAEMHEQRSTWESYVFKPLKTDTVAINSYLNQLFTSSKYMEERLEVLRKTTQHFEETLLSESQFDEDSLKWIIAGILGSDGITDAKRTALTDFASNKTVLKELADVLNMRMRNLDTWSWGVEGTPVEQRRQLNGRYRFYHDEDLLQTIFLRYIGCEWSAQFKASLKKFAESPKTWIHPKPAMTKDEVAQWSGCDHALRTAGTDQCVQHKHARIWMNDVFLEQLQTSADETPRAYDDDGCDDDSDDGSDVKTKSPQRIIQKVLRLLETDIIMKTRLSEDVTVVRSDFKWFGPSLPHSTMFTVLKYYGVSDRWIGFFKKALEAPMQFVNDGPDAPVQVRKRGTPISGPLSDMLAESVLFCLDFAFNQRTNGAFLWRLHDDIWFWGDKSTCETGWNVMTEFAELMGLDFAEDKTGSVQIAADGSQSTSTSSVLPAGDVVWGFLKLDAKSGRFVINQNQVDKHIKELRLQLSSCKCVFDWIQAWNIYATRFFTTNFGRPANCFGRAHVDEILETFEKIQKQLFTNEGDSVTSVIKKMLSDRFGIQDIPEGYIYFPSAIGGLEVQNPFIGPNLVRESLPASPQVYMDRFFRNEAEAYQKAKETFESQALKSGHKVKDPVDFLTFEEYTRYREFKSAELGEAFDLLMGEPVPEYLNLPVFKARRLRHDLSGPYYRWILQLYATEMVRRFGGLDIVQPGLLPMGMVTMFKKSRFQWRD</sequence>
<dbReference type="EMBL" id="KV460228">
    <property type="protein sequence ID" value="OBT96476.1"/>
    <property type="molecule type" value="Genomic_DNA"/>
</dbReference>
<evidence type="ECO:0000313" key="3">
    <source>
        <dbReference type="Proteomes" id="UP000091956"/>
    </source>
</evidence>
<feature type="region of interest" description="Disordered" evidence="1">
    <location>
        <begin position="259"/>
        <end position="281"/>
    </location>
</feature>
<reference evidence="3" key="2">
    <citation type="journal article" date="2018" name="Nat. Commun.">
        <title>Extreme sensitivity to ultraviolet light in the fungal pathogen causing white-nose syndrome of bats.</title>
        <authorList>
            <person name="Palmer J.M."/>
            <person name="Drees K.P."/>
            <person name="Foster J.T."/>
            <person name="Lindner D.L."/>
        </authorList>
    </citation>
    <scope>NUCLEOTIDE SEQUENCE [LARGE SCALE GENOMIC DNA]</scope>
    <source>
        <strain evidence="3">UAMH 10579</strain>
    </source>
</reference>
<dbReference type="OrthoDB" id="74545at2759"/>
<proteinExistence type="predicted"/>
<dbReference type="PANTHER" id="PTHR37015">
    <property type="entry name" value="REVERSE TRANSCRIPTASE DOMAIN-CONTAINING PROTEIN"/>
    <property type="match status" value="1"/>
</dbReference>
<dbReference type="STRING" id="342668.A0A1B8GL09"/>
<dbReference type="Proteomes" id="UP000091956">
    <property type="component" value="Unassembled WGS sequence"/>
</dbReference>